<feature type="transmembrane region" description="Helical" evidence="5">
    <location>
        <begin position="50"/>
        <end position="68"/>
    </location>
</feature>
<dbReference type="PANTHER" id="PTHR20855">
    <property type="entry name" value="ADIPOR/PROGESTIN RECEPTOR-RELATED"/>
    <property type="match status" value="1"/>
</dbReference>
<keyword evidence="4 5" id="KW-0472">Membrane</keyword>
<dbReference type="PANTHER" id="PTHR20855:SF3">
    <property type="entry name" value="LD03007P"/>
    <property type="match status" value="1"/>
</dbReference>
<feature type="transmembrane region" description="Helical" evidence="5">
    <location>
        <begin position="88"/>
        <end position="105"/>
    </location>
</feature>
<organism evidence="6">
    <name type="scientific">freshwater metagenome</name>
    <dbReference type="NCBI Taxonomy" id="449393"/>
    <lineage>
        <taxon>unclassified sequences</taxon>
        <taxon>metagenomes</taxon>
        <taxon>ecological metagenomes</taxon>
    </lineage>
</organism>
<evidence type="ECO:0000256" key="1">
    <source>
        <dbReference type="ARBA" id="ARBA00004141"/>
    </source>
</evidence>
<evidence type="ECO:0000256" key="4">
    <source>
        <dbReference type="ARBA" id="ARBA00023136"/>
    </source>
</evidence>
<feature type="transmembrane region" description="Helical" evidence="5">
    <location>
        <begin position="200"/>
        <end position="221"/>
    </location>
</feature>
<dbReference type="Pfam" id="PF03006">
    <property type="entry name" value="HlyIII"/>
    <property type="match status" value="1"/>
</dbReference>
<reference evidence="6" key="1">
    <citation type="submission" date="2020-05" db="EMBL/GenBank/DDBJ databases">
        <authorList>
            <person name="Chiriac C."/>
            <person name="Salcher M."/>
            <person name="Ghai R."/>
            <person name="Kavagutti S V."/>
        </authorList>
    </citation>
    <scope>NUCLEOTIDE SEQUENCE</scope>
</reference>
<feature type="transmembrane region" description="Helical" evidence="5">
    <location>
        <begin position="137"/>
        <end position="157"/>
    </location>
</feature>
<evidence type="ECO:0000313" key="6">
    <source>
        <dbReference type="EMBL" id="CAB4800138.1"/>
    </source>
</evidence>
<evidence type="ECO:0000256" key="2">
    <source>
        <dbReference type="ARBA" id="ARBA00022692"/>
    </source>
</evidence>
<name>A0A6J6XY32_9ZZZZ</name>
<keyword evidence="3 5" id="KW-1133">Transmembrane helix</keyword>
<feature type="transmembrane region" description="Helical" evidence="5">
    <location>
        <begin position="112"/>
        <end position="131"/>
    </location>
</feature>
<dbReference type="GO" id="GO:0016020">
    <property type="term" value="C:membrane"/>
    <property type="evidence" value="ECO:0007669"/>
    <property type="project" value="UniProtKB-SubCell"/>
</dbReference>
<feature type="transmembrane region" description="Helical" evidence="5">
    <location>
        <begin position="164"/>
        <end position="185"/>
    </location>
</feature>
<dbReference type="AlphaFoldDB" id="A0A6J6XY32"/>
<comment type="subcellular location">
    <subcellularLocation>
        <location evidence="1">Membrane</location>
        <topology evidence="1">Multi-pass membrane protein</topology>
    </subcellularLocation>
</comment>
<accession>A0A6J6XY32</accession>
<keyword evidence="2 5" id="KW-0812">Transmembrane</keyword>
<feature type="transmembrane region" description="Helical" evidence="5">
    <location>
        <begin position="20"/>
        <end position="38"/>
    </location>
</feature>
<proteinExistence type="predicted"/>
<gene>
    <name evidence="6" type="ORF">UFOPK2992_00975</name>
</gene>
<sequence>MLPMDSVSEPPLLLKPLLRGWSHVVALGVLLVLGSLLIGRAADTARGPGLMVIYVLGTAAMFGVSAAYHRLRWSPRARVLMSKFDHCTIFLAIAGAYTPVAVVGLSGNYQLVVLCISWGGAVVGISLQWLPFHLPRWLFAAVYVLVGWSAMFAFTQLYNGLGPLGFSLILGGGVAYTIGALVYALKRPDPWPQVFGYHEVFHVFTIIGAGLHFAAIYGVVLSKL</sequence>
<dbReference type="InterPro" id="IPR004254">
    <property type="entry name" value="AdipoR/HlyIII-related"/>
</dbReference>
<evidence type="ECO:0000256" key="3">
    <source>
        <dbReference type="ARBA" id="ARBA00022989"/>
    </source>
</evidence>
<protein>
    <submittedName>
        <fullName evidence="6">Unannotated protein</fullName>
    </submittedName>
</protein>
<evidence type="ECO:0000256" key="5">
    <source>
        <dbReference type="SAM" id="Phobius"/>
    </source>
</evidence>
<dbReference type="EMBL" id="CAFAAI010000158">
    <property type="protein sequence ID" value="CAB4800138.1"/>
    <property type="molecule type" value="Genomic_DNA"/>
</dbReference>